<dbReference type="Gene3D" id="2.60.120.620">
    <property type="entry name" value="q2cbj1_9rhob like domain"/>
    <property type="match status" value="1"/>
</dbReference>
<dbReference type="EMBL" id="CAJNOW010017592">
    <property type="protein sequence ID" value="CAF1658838.1"/>
    <property type="molecule type" value="Genomic_DNA"/>
</dbReference>
<dbReference type="AlphaFoldDB" id="A0A816KZ55"/>
<feature type="coiled-coil region" evidence="1">
    <location>
        <begin position="193"/>
        <end position="220"/>
    </location>
</feature>
<dbReference type="EMBL" id="CAJOBG010004573">
    <property type="protein sequence ID" value="CAF4116679.1"/>
    <property type="molecule type" value="Genomic_DNA"/>
</dbReference>
<keyword evidence="1" id="KW-0175">Coiled coil</keyword>
<evidence type="ECO:0000313" key="4">
    <source>
        <dbReference type="EMBL" id="CAF2079633.1"/>
    </source>
</evidence>
<dbReference type="Proteomes" id="UP000663834">
    <property type="component" value="Unassembled WGS sequence"/>
</dbReference>
<dbReference type="Pfam" id="PF05721">
    <property type="entry name" value="PhyH"/>
    <property type="match status" value="1"/>
</dbReference>
<dbReference type="EMBL" id="CAJOBJ010340288">
    <property type="protein sequence ID" value="CAF5194267.1"/>
    <property type="molecule type" value="Genomic_DNA"/>
</dbReference>
<evidence type="ECO:0000313" key="3">
    <source>
        <dbReference type="EMBL" id="CAF1926796.1"/>
    </source>
</evidence>
<dbReference type="PANTHER" id="PTHR31630">
    <property type="entry name" value="PHYTANOYL-COA DIOXYGENASE-RELATED-RELATED"/>
    <property type="match status" value="1"/>
</dbReference>
<reference evidence="3" key="1">
    <citation type="submission" date="2021-02" db="EMBL/GenBank/DDBJ databases">
        <authorList>
            <person name="Nowell W R."/>
        </authorList>
    </citation>
    <scope>NUCLEOTIDE SEQUENCE</scope>
</reference>
<dbReference type="Proteomes" id="UP000663866">
    <property type="component" value="Unassembled WGS sequence"/>
</dbReference>
<organism evidence="3 8">
    <name type="scientific">Rotaria magnacalcarata</name>
    <dbReference type="NCBI Taxonomy" id="392030"/>
    <lineage>
        <taxon>Eukaryota</taxon>
        <taxon>Metazoa</taxon>
        <taxon>Spiralia</taxon>
        <taxon>Gnathifera</taxon>
        <taxon>Rotifera</taxon>
        <taxon>Eurotatoria</taxon>
        <taxon>Bdelloidea</taxon>
        <taxon>Philodinida</taxon>
        <taxon>Philodinidae</taxon>
        <taxon>Rotaria</taxon>
    </lineage>
</organism>
<name>A0A816KZ55_9BILA</name>
<proteinExistence type="predicted"/>
<dbReference type="OrthoDB" id="445007at2759"/>
<evidence type="ECO:0008006" key="10">
    <source>
        <dbReference type="Google" id="ProtNLM"/>
    </source>
</evidence>
<keyword evidence="9" id="KW-1185">Reference proteome</keyword>
<sequence length="220" mass="25795">MNPLTGRATTYRFEHVAEGPFDNSNDPLDVQNQSTHNGMRKWKLQVILALDDCCEEDGGFHAVPGFQNYIATWKKENQQLYIDTNKGGDPTAVQIPIDDPIRQHMQRMPIRKGSLLVWDSRLPHGNYPNNSNHMRIIQYLHMAPITDEALRSLPLKEQDLQETFQLAELGKRLYGFKPWDSIYARTRFREKRNQRVLEQVEFERQLRNELKTQFQEANTK</sequence>
<dbReference type="Proteomes" id="UP000681720">
    <property type="component" value="Unassembled WGS sequence"/>
</dbReference>
<evidence type="ECO:0000313" key="7">
    <source>
        <dbReference type="EMBL" id="CAF5194267.1"/>
    </source>
</evidence>
<dbReference type="EMBL" id="CAJNRG010005647">
    <property type="protein sequence ID" value="CAF2079633.1"/>
    <property type="molecule type" value="Genomic_DNA"/>
</dbReference>
<dbReference type="EMBL" id="CAJOBF010002551">
    <property type="protein sequence ID" value="CAF4041767.1"/>
    <property type="molecule type" value="Genomic_DNA"/>
</dbReference>
<evidence type="ECO:0000256" key="1">
    <source>
        <dbReference type="SAM" id="Coils"/>
    </source>
</evidence>
<dbReference type="InterPro" id="IPR008775">
    <property type="entry name" value="Phytyl_CoA_dOase-like"/>
</dbReference>
<accession>A0A816KZ55</accession>
<protein>
    <recommendedName>
        <fullName evidence="10">Phytanoyl-CoA dioxygenase</fullName>
    </recommendedName>
</protein>
<dbReference type="Proteomes" id="UP000663887">
    <property type="component" value="Unassembled WGS sequence"/>
</dbReference>
<dbReference type="Proteomes" id="UP000663842">
    <property type="component" value="Unassembled WGS sequence"/>
</dbReference>
<evidence type="ECO:0000313" key="6">
    <source>
        <dbReference type="EMBL" id="CAF4116679.1"/>
    </source>
</evidence>
<dbReference type="EMBL" id="CAJNRF010000001">
    <property type="protein sequence ID" value="CAF1926796.1"/>
    <property type="molecule type" value="Genomic_DNA"/>
</dbReference>
<gene>
    <name evidence="7" type="ORF">GIL414_LOCUS74201</name>
    <name evidence="2" type="ORF">KQP761_LOCUS31589</name>
    <name evidence="6" type="ORF">OVN521_LOCUS21738</name>
    <name evidence="5" type="ORF">UXM345_LOCUS18642</name>
    <name evidence="3" type="ORF">WKI299_LOCUS14</name>
    <name evidence="4" type="ORF">XDN619_LOCUS14344</name>
</gene>
<comment type="caution">
    <text evidence="3">The sequence shown here is derived from an EMBL/GenBank/DDBJ whole genome shotgun (WGS) entry which is preliminary data.</text>
</comment>
<evidence type="ECO:0000313" key="9">
    <source>
        <dbReference type="Proteomes" id="UP000663866"/>
    </source>
</evidence>
<evidence type="ECO:0000313" key="8">
    <source>
        <dbReference type="Proteomes" id="UP000663856"/>
    </source>
</evidence>
<dbReference type="Proteomes" id="UP000663856">
    <property type="component" value="Unassembled WGS sequence"/>
</dbReference>
<evidence type="ECO:0000313" key="5">
    <source>
        <dbReference type="EMBL" id="CAF4041767.1"/>
    </source>
</evidence>
<dbReference type="SUPFAM" id="SSF51197">
    <property type="entry name" value="Clavaminate synthase-like"/>
    <property type="match status" value="1"/>
</dbReference>
<evidence type="ECO:0000313" key="2">
    <source>
        <dbReference type="EMBL" id="CAF1658838.1"/>
    </source>
</evidence>